<evidence type="ECO:0008006" key="4">
    <source>
        <dbReference type="Google" id="ProtNLM"/>
    </source>
</evidence>
<organism evidence="2 3">
    <name type="scientific">Neopusillimonas maritima</name>
    <dbReference type="NCBI Taxonomy" id="2026239"/>
    <lineage>
        <taxon>Bacteria</taxon>
        <taxon>Pseudomonadati</taxon>
        <taxon>Pseudomonadota</taxon>
        <taxon>Betaproteobacteria</taxon>
        <taxon>Burkholderiales</taxon>
        <taxon>Alcaligenaceae</taxon>
        <taxon>Neopusillimonas</taxon>
    </lineage>
</organism>
<feature type="transmembrane region" description="Helical" evidence="1">
    <location>
        <begin position="174"/>
        <end position="195"/>
    </location>
</feature>
<keyword evidence="1" id="KW-0472">Membrane</keyword>
<name>A0A3A1YTI1_9BURK</name>
<dbReference type="AlphaFoldDB" id="A0A3A1YTI1"/>
<gene>
    <name evidence="2" type="ORF">CJP73_10510</name>
</gene>
<keyword evidence="1" id="KW-1133">Transmembrane helix</keyword>
<sequence length="435" mass="48277">MKESLLKSVAGKTLAFGLEWLPLIESLGIREARRRADRYRASHFVLASDKTAAVGLANIPRRKVSVMNRQVVFSAAQNVATLYQSGTWVVCLKLAPDCWWLVAVHEGVVVMRTDILAPDPESFDAVVMELRRAYPQMVYLQSGRDKDAPSLGLLVQHAGQISVLQERRRMWVGAPVWVSGTIVALVVGIIIFAGFSESESARDSQVLATTTQGYERRWRAAQEAALNQVVVHGVQGTHRLLEALYGVAVTPAGWRLEQVECLPARQLWHCAAQFLRRHPATDIQALESALPTSWALEPRDLDRVSAIWSVPYLGLTLAQTHIATAAESRKTWLGILQRSSIAFDRIIWGEAKPFAIAAPIDPQGNALPRPDGLTTYQSRSLQLSGPLRSYVLLLADLNAIRWSRARLSIKDKVVPGTRASQLHLLLEGEFHERVE</sequence>
<accession>A0A3A1YTI1</accession>
<dbReference type="RefSeq" id="WP_119516380.1">
    <property type="nucleotide sequence ID" value="NZ_NQYH01000008.1"/>
</dbReference>
<dbReference type="Proteomes" id="UP000266206">
    <property type="component" value="Unassembled WGS sequence"/>
</dbReference>
<evidence type="ECO:0000256" key="1">
    <source>
        <dbReference type="SAM" id="Phobius"/>
    </source>
</evidence>
<reference evidence="2 3" key="1">
    <citation type="submission" date="2017-08" db="EMBL/GenBank/DDBJ databases">
        <title>Pusillimonas indicus sp. nov., a member of the family Alcaligenaceae isolated from surface seawater.</title>
        <authorList>
            <person name="Li J."/>
        </authorList>
    </citation>
    <scope>NUCLEOTIDE SEQUENCE [LARGE SCALE GENOMIC DNA]</scope>
    <source>
        <strain evidence="2 3">L52-1-41</strain>
    </source>
</reference>
<protein>
    <recommendedName>
        <fullName evidence="4">Type 4b pilus protein PilO2</fullName>
    </recommendedName>
</protein>
<evidence type="ECO:0000313" key="2">
    <source>
        <dbReference type="EMBL" id="RIY40549.1"/>
    </source>
</evidence>
<dbReference type="EMBL" id="NQYH01000008">
    <property type="protein sequence ID" value="RIY40549.1"/>
    <property type="molecule type" value="Genomic_DNA"/>
</dbReference>
<proteinExistence type="predicted"/>
<dbReference type="OrthoDB" id="8675971at2"/>
<keyword evidence="1" id="KW-0812">Transmembrane</keyword>
<comment type="caution">
    <text evidence="2">The sequence shown here is derived from an EMBL/GenBank/DDBJ whole genome shotgun (WGS) entry which is preliminary data.</text>
</comment>
<evidence type="ECO:0000313" key="3">
    <source>
        <dbReference type="Proteomes" id="UP000266206"/>
    </source>
</evidence>